<dbReference type="Proteomes" id="UP000298588">
    <property type="component" value="Chromosome"/>
</dbReference>
<evidence type="ECO:0000256" key="1">
    <source>
        <dbReference type="SAM" id="SignalP"/>
    </source>
</evidence>
<feature type="chain" id="PRO_5020803290" evidence="1">
    <location>
        <begin position="22"/>
        <end position="156"/>
    </location>
</feature>
<dbReference type="EMBL" id="CP039865">
    <property type="protein sequence ID" value="QCK86545.1"/>
    <property type="molecule type" value="Genomic_DNA"/>
</dbReference>
<dbReference type="OrthoDB" id="8480702at2"/>
<name>A0A4D7QI06_9HYPH</name>
<organism evidence="2 3">
    <name type="scientific">Phreatobacter aquaticus</name>
    <dbReference type="NCBI Taxonomy" id="2570229"/>
    <lineage>
        <taxon>Bacteria</taxon>
        <taxon>Pseudomonadati</taxon>
        <taxon>Pseudomonadota</taxon>
        <taxon>Alphaproteobacteria</taxon>
        <taxon>Hyphomicrobiales</taxon>
        <taxon>Phreatobacteraceae</taxon>
        <taxon>Phreatobacter</taxon>
    </lineage>
</organism>
<evidence type="ECO:0000313" key="2">
    <source>
        <dbReference type="EMBL" id="QCK86545.1"/>
    </source>
</evidence>
<reference evidence="2 3" key="1">
    <citation type="submission" date="2019-04" db="EMBL/GenBank/DDBJ databases">
        <title>Phreatobacter aquaticus sp. nov.</title>
        <authorList>
            <person name="Choi A."/>
            <person name="Baek K."/>
        </authorList>
    </citation>
    <scope>NUCLEOTIDE SEQUENCE [LARGE SCALE GENOMIC DNA]</scope>
    <source>
        <strain evidence="2 3">NMCR1094</strain>
    </source>
</reference>
<dbReference type="AlphaFoldDB" id="A0A4D7QI06"/>
<accession>A0A4D7QI06</accession>
<gene>
    <name evidence="2" type="ORF">E8L99_12645</name>
</gene>
<keyword evidence="3" id="KW-1185">Reference proteome</keyword>
<evidence type="ECO:0000313" key="3">
    <source>
        <dbReference type="Proteomes" id="UP000298588"/>
    </source>
</evidence>
<protein>
    <submittedName>
        <fullName evidence="2">Uncharacterized protein</fullName>
    </submittedName>
</protein>
<keyword evidence="1" id="KW-0732">Signal</keyword>
<dbReference type="KEGG" id="paqt:E8L99_12645"/>
<dbReference type="RefSeq" id="WP_137099876.1">
    <property type="nucleotide sequence ID" value="NZ_CP039865.1"/>
</dbReference>
<proteinExistence type="predicted"/>
<sequence>MRALIPTALAALLITALPAAAQEACAPTLTETYTTEAMVADAELRTASMRALDACATFAREQQRATGEIEERVLIQIAALAGRNALASYAADEIPQGTGVVASLLENAFDQLYPHLRALPEMENAAVMRALFFQMADQASTRSTGSTPRPTERTQP</sequence>
<feature type="signal peptide" evidence="1">
    <location>
        <begin position="1"/>
        <end position="21"/>
    </location>
</feature>